<sequence length="96" mass="9668">AAYVSTRLGADGLAALLPRLLEPAGVTSELPASVRGRVEATVRRGAGGRFLFLVNRTDEAVTVPGLTGDVLVGDTGDEGAVVLAGRGVAVLRTPAS</sequence>
<feature type="domain" description="Beta-galactosidase C-terminal" evidence="1">
    <location>
        <begin position="38"/>
        <end position="92"/>
    </location>
</feature>
<evidence type="ECO:0000313" key="2">
    <source>
        <dbReference type="EMBL" id="NEC40061.1"/>
    </source>
</evidence>
<dbReference type="Proteomes" id="UP000475666">
    <property type="component" value="Unassembled WGS sequence"/>
</dbReference>
<organism evidence="2 3">
    <name type="scientific">Streptomyces rubrogriseus</name>
    <dbReference type="NCBI Taxonomy" id="194673"/>
    <lineage>
        <taxon>Bacteria</taxon>
        <taxon>Bacillati</taxon>
        <taxon>Actinomycetota</taxon>
        <taxon>Actinomycetes</taxon>
        <taxon>Kitasatosporales</taxon>
        <taxon>Streptomycetaceae</taxon>
        <taxon>Streptomyces</taxon>
        <taxon>Streptomyces violaceoruber group</taxon>
    </lineage>
</organism>
<dbReference type="Gene3D" id="2.60.40.1180">
    <property type="entry name" value="Golgi alpha-mannosidase II"/>
    <property type="match status" value="1"/>
</dbReference>
<gene>
    <name evidence="2" type="ORF">G3I66_44060</name>
</gene>
<dbReference type="GO" id="GO:0006012">
    <property type="term" value="P:galactose metabolic process"/>
    <property type="evidence" value="ECO:0007669"/>
    <property type="project" value="InterPro"/>
</dbReference>
<dbReference type="InterPro" id="IPR013739">
    <property type="entry name" value="Beta_galactosidase_C"/>
</dbReference>
<feature type="non-terminal residue" evidence="2">
    <location>
        <position position="1"/>
    </location>
</feature>
<dbReference type="AlphaFoldDB" id="A0A6G3TVP3"/>
<dbReference type="RefSeq" id="WP_203698419.1">
    <property type="nucleotide sequence ID" value="NZ_JAAGMQ010001293.1"/>
</dbReference>
<protein>
    <submittedName>
        <fullName evidence="2">Beta-galactosidase</fullName>
    </submittedName>
</protein>
<dbReference type="InterPro" id="IPR013780">
    <property type="entry name" value="Glyco_hydro_b"/>
</dbReference>
<dbReference type="Pfam" id="PF08533">
    <property type="entry name" value="Glyco_hydro_42C"/>
    <property type="match status" value="1"/>
</dbReference>
<proteinExistence type="predicted"/>
<evidence type="ECO:0000259" key="1">
    <source>
        <dbReference type="Pfam" id="PF08533"/>
    </source>
</evidence>
<comment type="caution">
    <text evidence="2">The sequence shown here is derived from an EMBL/GenBank/DDBJ whole genome shotgun (WGS) entry which is preliminary data.</text>
</comment>
<evidence type="ECO:0000313" key="3">
    <source>
        <dbReference type="Proteomes" id="UP000475666"/>
    </source>
</evidence>
<name>A0A6G3TVP3_9ACTN</name>
<accession>A0A6G3TVP3</accession>
<dbReference type="GO" id="GO:0004565">
    <property type="term" value="F:beta-galactosidase activity"/>
    <property type="evidence" value="ECO:0007669"/>
    <property type="project" value="InterPro"/>
</dbReference>
<dbReference type="EMBL" id="JAAGMQ010001293">
    <property type="protein sequence ID" value="NEC40061.1"/>
    <property type="molecule type" value="Genomic_DNA"/>
</dbReference>
<reference evidence="2 3" key="1">
    <citation type="submission" date="2020-01" db="EMBL/GenBank/DDBJ databases">
        <title>Insect and environment-associated Actinomycetes.</title>
        <authorList>
            <person name="Currrie C."/>
            <person name="Chevrette M."/>
            <person name="Carlson C."/>
            <person name="Stubbendieck R."/>
            <person name="Wendt-Pienkowski E."/>
        </authorList>
    </citation>
    <scope>NUCLEOTIDE SEQUENCE [LARGE SCALE GENOMIC DNA]</scope>
    <source>
        <strain evidence="2 3">SID7739</strain>
    </source>
</reference>